<evidence type="ECO:0008006" key="4">
    <source>
        <dbReference type="Google" id="ProtNLM"/>
    </source>
</evidence>
<reference evidence="2" key="1">
    <citation type="submission" date="2021-10" db="EMBL/GenBank/DDBJ databases">
        <title>Tropical sea cucumber genome reveals ecological adaptation and Cuvierian tubules defense mechanism.</title>
        <authorList>
            <person name="Chen T."/>
        </authorList>
    </citation>
    <scope>NUCLEOTIDE SEQUENCE</scope>
    <source>
        <strain evidence="2">Nanhai2018</strain>
        <tissue evidence="2">Muscle</tissue>
    </source>
</reference>
<dbReference type="EMBL" id="JAIZAY010000001">
    <property type="protein sequence ID" value="KAJ8048360.1"/>
    <property type="molecule type" value="Genomic_DNA"/>
</dbReference>
<evidence type="ECO:0000313" key="3">
    <source>
        <dbReference type="Proteomes" id="UP001152320"/>
    </source>
</evidence>
<sequence>MKIPMKLLELWPMMLMSVSQWLILVSHIVGGRPRANQNNQVAPRQIIAKFVRREVKSQILKNTKVLRMKPERANVYLDEDLTPLRARICKELRKEPGR</sequence>
<dbReference type="Proteomes" id="UP001152320">
    <property type="component" value="Chromosome 1"/>
</dbReference>
<organism evidence="2 3">
    <name type="scientific">Holothuria leucospilota</name>
    <name type="common">Black long sea cucumber</name>
    <name type="synonym">Mertensiothuria leucospilota</name>
    <dbReference type="NCBI Taxonomy" id="206669"/>
    <lineage>
        <taxon>Eukaryota</taxon>
        <taxon>Metazoa</taxon>
        <taxon>Echinodermata</taxon>
        <taxon>Eleutherozoa</taxon>
        <taxon>Echinozoa</taxon>
        <taxon>Holothuroidea</taxon>
        <taxon>Aspidochirotacea</taxon>
        <taxon>Aspidochirotida</taxon>
        <taxon>Holothuriidae</taxon>
        <taxon>Holothuria</taxon>
    </lineage>
</organism>
<keyword evidence="1" id="KW-0732">Signal</keyword>
<accession>A0A9Q1HJT5</accession>
<feature type="signal peptide" evidence="1">
    <location>
        <begin position="1"/>
        <end position="31"/>
    </location>
</feature>
<gene>
    <name evidence="2" type="ORF">HOLleu_00641</name>
</gene>
<dbReference type="AlphaFoldDB" id="A0A9Q1HJT5"/>
<evidence type="ECO:0000256" key="1">
    <source>
        <dbReference type="SAM" id="SignalP"/>
    </source>
</evidence>
<proteinExistence type="predicted"/>
<feature type="chain" id="PRO_5040268615" description="Secreted protein" evidence="1">
    <location>
        <begin position="32"/>
        <end position="98"/>
    </location>
</feature>
<evidence type="ECO:0000313" key="2">
    <source>
        <dbReference type="EMBL" id="KAJ8048360.1"/>
    </source>
</evidence>
<protein>
    <recommendedName>
        <fullName evidence="4">Secreted protein</fullName>
    </recommendedName>
</protein>
<comment type="caution">
    <text evidence="2">The sequence shown here is derived from an EMBL/GenBank/DDBJ whole genome shotgun (WGS) entry which is preliminary data.</text>
</comment>
<keyword evidence="3" id="KW-1185">Reference proteome</keyword>
<name>A0A9Q1HJT5_HOLLE</name>